<gene>
    <name evidence="4" type="ORF">PTE_01663</name>
</gene>
<dbReference type="AlphaFoldDB" id="W3V8G9"/>
<reference evidence="4 5" key="1">
    <citation type="submission" date="2013-11" db="EMBL/GenBank/DDBJ databases">
        <title>Elucidation of the Photorhabdus temperata genome and generation of transposon mutant library to identify motility mutants.</title>
        <authorList>
            <person name="Hurst S.G.IV."/>
            <person name="Micheals B."/>
            <person name="Abebe-Akele F."/>
            <person name="Rowedder H."/>
            <person name="Bullock H."/>
            <person name="Jackobeck R."/>
            <person name="Janicki E."/>
            <person name="Tisa L.S."/>
        </authorList>
    </citation>
    <scope>NUCLEOTIDE SEQUENCE [LARGE SCALE GENOMIC DNA]</scope>
    <source>
        <strain evidence="4 5">NC19</strain>
    </source>
</reference>
<accession>W3V8G9</accession>
<evidence type="ECO:0000256" key="3">
    <source>
        <dbReference type="ARBA" id="ARBA00030771"/>
    </source>
</evidence>
<keyword evidence="2" id="KW-0808">Transferase</keyword>
<evidence type="ECO:0000256" key="2">
    <source>
        <dbReference type="ARBA" id="ARBA00022679"/>
    </source>
</evidence>
<protein>
    <recommendedName>
        <fullName evidence="3">Cyclodipeptide synthase</fullName>
    </recommendedName>
</protein>
<evidence type="ECO:0000313" key="4">
    <source>
        <dbReference type="EMBL" id="ETS32117.1"/>
    </source>
</evidence>
<dbReference type="Proteomes" id="UP000018957">
    <property type="component" value="Unassembled WGS sequence"/>
</dbReference>
<dbReference type="InterPro" id="IPR030903">
    <property type="entry name" value="CDPS"/>
</dbReference>
<dbReference type="RefSeq" id="WP_198539238.1">
    <property type="nucleotide sequence ID" value="NZ_AYSJ01000007.1"/>
</dbReference>
<dbReference type="Gene3D" id="3.40.50.11710">
    <property type="entry name" value="Cyclodipeptide synthase"/>
    <property type="match status" value="1"/>
</dbReference>
<comment type="similarity">
    <text evidence="1">Belongs to the CDPS family.</text>
</comment>
<organism evidence="4 5">
    <name type="scientific">Photorhabdus khanii NC19</name>
    <dbReference type="NCBI Taxonomy" id="1004151"/>
    <lineage>
        <taxon>Bacteria</taxon>
        <taxon>Pseudomonadati</taxon>
        <taxon>Pseudomonadota</taxon>
        <taxon>Gammaproteobacteria</taxon>
        <taxon>Enterobacterales</taxon>
        <taxon>Morganellaceae</taxon>
        <taxon>Photorhabdus</taxon>
    </lineage>
</organism>
<keyword evidence="5" id="KW-1185">Reference proteome</keyword>
<dbReference type="NCBIfam" id="TIGR04539">
    <property type="entry name" value="tRNA_cyclodipep"/>
    <property type="match status" value="1"/>
</dbReference>
<dbReference type="EMBL" id="AYSJ01000007">
    <property type="protein sequence ID" value="ETS32117.1"/>
    <property type="molecule type" value="Genomic_DNA"/>
</dbReference>
<name>W3V8G9_9GAMM</name>
<dbReference type="Pfam" id="PF16715">
    <property type="entry name" value="CDPS"/>
    <property type="match status" value="1"/>
</dbReference>
<proteinExistence type="inferred from homology"/>
<dbReference type="GO" id="GO:0016755">
    <property type="term" value="F:aminoacyltransferase activity"/>
    <property type="evidence" value="ECO:0007669"/>
    <property type="project" value="InterPro"/>
</dbReference>
<comment type="caution">
    <text evidence="4">The sequence shown here is derived from an EMBL/GenBank/DDBJ whole genome shotgun (WGS) entry which is preliminary data.</text>
</comment>
<evidence type="ECO:0000313" key="5">
    <source>
        <dbReference type="Proteomes" id="UP000018957"/>
    </source>
</evidence>
<sequence length="158" mass="18641">MTIIDNYNIIPFLRNDQYRAKIAFVSPQSRRNTFESETECFLGVSLENRNFQPNRFHALVKWASRRFSICKVLIGDSIHRITLETTQGFSQEEALSRAIQIGQNFMRENQNILDTYSHATKFEYITCAKTQKTPDYKLFKKIITEYFESSPKFRFSVE</sequence>
<dbReference type="InterPro" id="IPR038622">
    <property type="entry name" value="CDPS_sf"/>
</dbReference>
<evidence type="ECO:0000256" key="1">
    <source>
        <dbReference type="ARBA" id="ARBA00006034"/>
    </source>
</evidence>